<dbReference type="EMBL" id="KN833003">
    <property type="protein sequence ID" value="KIM80525.1"/>
    <property type="molecule type" value="Genomic_DNA"/>
</dbReference>
<protein>
    <submittedName>
        <fullName evidence="1">Uncharacterized protein</fullName>
    </submittedName>
</protein>
<reference evidence="2" key="2">
    <citation type="submission" date="2015-01" db="EMBL/GenBank/DDBJ databases">
        <title>Evolutionary Origins and Diversification of the Mycorrhizal Mutualists.</title>
        <authorList>
            <consortium name="DOE Joint Genome Institute"/>
            <consortium name="Mycorrhizal Genomics Consortium"/>
            <person name="Kohler A."/>
            <person name="Kuo A."/>
            <person name="Nagy L.G."/>
            <person name="Floudas D."/>
            <person name="Copeland A."/>
            <person name="Barry K.W."/>
            <person name="Cichocki N."/>
            <person name="Veneault-Fourrey C."/>
            <person name="LaButti K."/>
            <person name="Lindquist E.A."/>
            <person name="Lipzen A."/>
            <person name="Lundell T."/>
            <person name="Morin E."/>
            <person name="Murat C."/>
            <person name="Riley R."/>
            <person name="Ohm R."/>
            <person name="Sun H."/>
            <person name="Tunlid A."/>
            <person name="Henrissat B."/>
            <person name="Grigoriev I.V."/>
            <person name="Hibbett D.S."/>
            <person name="Martin F."/>
        </authorList>
    </citation>
    <scope>NUCLEOTIDE SEQUENCE [LARGE SCALE GENOMIC DNA]</scope>
    <source>
        <strain evidence="2">F 1598</strain>
    </source>
</reference>
<evidence type="ECO:0000313" key="2">
    <source>
        <dbReference type="Proteomes" id="UP000054166"/>
    </source>
</evidence>
<reference evidence="1 2" key="1">
    <citation type="submission" date="2014-04" db="EMBL/GenBank/DDBJ databases">
        <authorList>
            <consortium name="DOE Joint Genome Institute"/>
            <person name="Kuo A."/>
            <person name="Tarkka M."/>
            <person name="Buscot F."/>
            <person name="Kohler A."/>
            <person name="Nagy L.G."/>
            <person name="Floudas D."/>
            <person name="Copeland A."/>
            <person name="Barry K.W."/>
            <person name="Cichocki N."/>
            <person name="Veneault-Fourrey C."/>
            <person name="LaButti K."/>
            <person name="Lindquist E.A."/>
            <person name="Lipzen A."/>
            <person name="Lundell T."/>
            <person name="Morin E."/>
            <person name="Murat C."/>
            <person name="Sun H."/>
            <person name="Tunlid A."/>
            <person name="Henrissat B."/>
            <person name="Grigoriev I.V."/>
            <person name="Hibbett D.S."/>
            <person name="Martin F."/>
            <person name="Nordberg H.P."/>
            <person name="Cantor M.N."/>
            <person name="Hua S.X."/>
        </authorList>
    </citation>
    <scope>NUCLEOTIDE SEQUENCE [LARGE SCALE GENOMIC DNA]</scope>
    <source>
        <strain evidence="1 2">F 1598</strain>
    </source>
</reference>
<dbReference type="HOGENOM" id="CLU_2868479_0_0_1"/>
<keyword evidence="2" id="KW-1185">Reference proteome</keyword>
<dbReference type="AlphaFoldDB" id="A0A0C3F770"/>
<sequence>MTLDGAVLTPQLLKRHLLKHGLKDERGINALLSLKDKQDVKLRYDLLSSIATLPPPSREDSPTQ</sequence>
<dbReference type="OrthoDB" id="2691851at2759"/>
<dbReference type="Proteomes" id="UP000054166">
    <property type="component" value="Unassembled WGS sequence"/>
</dbReference>
<proteinExistence type="predicted"/>
<dbReference type="InParanoid" id="A0A0C3F770"/>
<organism evidence="1 2">
    <name type="scientific">Piloderma croceum (strain F 1598)</name>
    <dbReference type="NCBI Taxonomy" id="765440"/>
    <lineage>
        <taxon>Eukaryota</taxon>
        <taxon>Fungi</taxon>
        <taxon>Dikarya</taxon>
        <taxon>Basidiomycota</taxon>
        <taxon>Agaricomycotina</taxon>
        <taxon>Agaricomycetes</taxon>
        <taxon>Agaricomycetidae</taxon>
        <taxon>Atheliales</taxon>
        <taxon>Atheliaceae</taxon>
        <taxon>Piloderma</taxon>
    </lineage>
</organism>
<name>A0A0C3F770_PILCF</name>
<evidence type="ECO:0000313" key="1">
    <source>
        <dbReference type="EMBL" id="KIM80525.1"/>
    </source>
</evidence>
<accession>A0A0C3F770</accession>
<gene>
    <name evidence="1" type="ORF">PILCRDRAFT_822243</name>
</gene>